<organism evidence="1 2">
    <name type="scientific">Rhizobium multihospitium</name>
    <dbReference type="NCBI Taxonomy" id="410764"/>
    <lineage>
        <taxon>Bacteria</taxon>
        <taxon>Pseudomonadati</taxon>
        <taxon>Pseudomonadota</taxon>
        <taxon>Alphaproteobacteria</taxon>
        <taxon>Hyphomicrobiales</taxon>
        <taxon>Rhizobiaceae</taxon>
        <taxon>Rhizobium/Agrobacterium group</taxon>
        <taxon>Rhizobium</taxon>
    </lineage>
</organism>
<dbReference type="EMBL" id="FMAG01000014">
    <property type="protein sequence ID" value="SCB49676.1"/>
    <property type="molecule type" value="Genomic_DNA"/>
</dbReference>
<gene>
    <name evidence="1" type="ORF">GA0061103_0658</name>
</gene>
<dbReference type="STRING" id="410764.GA0061103_0658"/>
<dbReference type="AlphaFoldDB" id="A0A1C3XC40"/>
<name>A0A1C3XC40_9HYPH</name>
<protein>
    <submittedName>
        <fullName evidence="1">Uncharacterized protein</fullName>
    </submittedName>
</protein>
<dbReference type="Proteomes" id="UP000199101">
    <property type="component" value="Unassembled WGS sequence"/>
</dbReference>
<dbReference type="OrthoDB" id="9887334at2"/>
<evidence type="ECO:0000313" key="2">
    <source>
        <dbReference type="Proteomes" id="UP000199101"/>
    </source>
</evidence>
<proteinExistence type="predicted"/>
<sequence>MTPMQGLGRFSDAWSKIATELLRENPWDFTKKAGPSGPSRVIGDIEVGATFAGLAFIAAEQLDGRIDRTEIWKEWAEAELEAHGLSLQELKRLDKEKGLTTHNNTAKRIKKELDVALEAFVHFGLFEKGPHNTYVLTVSGRARLAELNKD</sequence>
<accession>A0A1C3XC40</accession>
<reference evidence="2" key="1">
    <citation type="submission" date="2016-08" db="EMBL/GenBank/DDBJ databases">
        <authorList>
            <person name="Varghese N."/>
            <person name="Submissions Spin"/>
        </authorList>
    </citation>
    <scope>NUCLEOTIDE SEQUENCE [LARGE SCALE GENOMIC DNA]</scope>
    <source>
        <strain evidence="2">HAMBI 2975</strain>
    </source>
</reference>
<dbReference type="RefSeq" id="WP_141694501.1">
    <property type="nucleotide sequence ID" value="NZ_FMAG01000014.1"/>
</dbReference>
<evidence type="ECO:0000313" key="1">
    <source>
        <dbReference type="EMBL" id="SCB49676.1"/>
    </source>
</evidence>
<keyword evidence="2" id="KW-1185">Reference proteome</keyword>